<evidence type="ECO:0000259" key="2">
    <source>
        <dbReference type="Pfam" id="PF03432"/>
    </source>
</evidence>
<evidence type="ECO:0000313" key="3">
    <source>
        <dbReference type="EMBL" id="WFR98255.1"/>
    </source>
</evidence>
<dbReference type="EMBL" id="CP117257">
    <property type="protein sequence ID" value="WFR98255.1"/>
    <property type="molecule type" value="Genomic_DNA"/>
</dbReference>
<dbReference type="Pfam" id="PF03432">
    <property type="entry name" value="Relaxase"/>
    <property type="match status" value="1"/>
</dbReference>
<feature type="region of interest" description="Disordered" evidence="1">
    <location>
        <begin position="135"/>
        <end position="244"/>
    </location>
</feature>
<dbReference type="InterPro" id="IPR005094">
    <property type="entry name" value="Endonuclease_MobA/VirD2"/>
</dbReference>
<accession>A0AAF1K9K7</accession>
<feature type="compositionally biased region" description="Polar residues" evidence="1">
    <location>
        <begin position="180"/>
        <end position="223"/>
    </location>
</feature>
<keyword evidence="3" id="KW-0614">Plasmid</keyword>
<feature type="compositionally biased region" description="Polar residues" evidence="1">
    <location>
        <begin position="277"/>
        <end position="305"/>
    </location>
</feature>
<proteinExistence type="predicted"/>
<keyword evidence="4" id="KW-1185">Reference proteome</keyword>
<evidence type="ECO:0000256" key="1">
    <source>
        <dbReference type="SAM" id="MobiDB-lite"/>
    </source>
</evidence>
<name>A0AAF1K9K7_9HYPH</name>
<dbReference type="KEGG" id="rtu:PR017_23170"/>
<dbReference type="AlphaFoldDB" id="A0AAF1K9K7"/>
<dbReference type="RefSeq" id="WP_240539126.1">
    <property type="nucleotide sequence ID" value="NZ_CP117257.1"/>
</dbReference>
<organism evidence="3 4">
    <name type="scientific">Rhizobium tumorigenes</name>
    <dbReference type="NCBI Taxonomy" id="2041385"/>
    <lineage>
        <taxon>Bacteria</taxon>
        <taxon>Pseudomonadati</taxon>
        <taxon>Pseudomonadota</taxon>
        <taxon>Alphaproteobacteria</taxon>
        <taxon>Hyphomicrobiales</taxon>
        <taxon>Rhizobiaceae</taxon>
        <taxon>Rhizobium/Agrobacterium group</taxon>
        <taxon>Rhizobium</taxon>
    </lineage>
</organism>
<sequence>MGSRHVWVRRRGGRYNYLTAFHTDRDHPHLHVVVNRRELLGHGWLKISRRHPQLNYDALRRKMAEISLRHGIILDPSSRAERGITERPITYAQYRRLERQQARQIRFRDADLEQLSLEEDHSELSQPFHLEATAGGSEGAQRHNNRQNGSKGHLQELAGFGSENGGHVGMPWETERPAQPSVSQTDSIGSGSSRLSDYSGRNPNGNSVIPRSATADATCTTYDQQRRSKRPRGNDGGPSGAKHARLDAIEVESEANANGRDDCSDSFAQAAKMSRFSSLQDMKRASTATDPLSATATVQKRTSAPSKRLHEDNDEEAERKRARNDRSYDGHGGNSR</sequence>
<feature type="domain" description="MobA/VirD2-like nuclease" evidence="2">
    <location>
        <begin position="12"/>
        <end position="71"/>
    </location>
</feature>
<gene>
    <name evidence="3" type="ORF">PR017_23170</name>
</gene>
<geneLocation type="plasmid" evidence="3 4">
    <name>pTi1078</name>
</geneLocation>
<feature type="region of interest" description="Disordered" evidence="1">
    <location>
        <begin position="277"/>
        <end position="336"/>
    </location>
</feature>
<dbReference type="Proteomes" id="UP000249499">
    <property type="component" value="Plasmid pTi1078"/>
</dbReference>
<reference evidence="4" key="2">
    <citation type="journal article" date="2023" name="MicrobiologyOpen">
        <title>Genomics of the tumorigenes clade of the family Rhizobiaceae and description of Rhizobium rhododendri sp. nov.</title>
        <authorList>
            <person name="Kuzmanovic N."/>
            <person name="diCenzo G.C."/>
            <person name="Bunk B."/>
            <person name="Sproeer C."/>
            <person name="Fruehling A."/>
            <person name="Neumann-Schaal M."/>
            <person name="Overmann J."/>
            <person name="Smalla K."/>
        </authorList>
    </citation>
    <scope>NUCLEOTIDE SEQUENCE [LARGE SCALE GENOMIC DNA]</scope>
    <source>
        <strain evidence="4">1078</strain>
        <plasmid evidence="4">pTi1078</plasmid>
    </source>
</reference>
<evidence type="ECO:0000313" key="4">
    <source>
        <dbReference type="Proteomes" id="UP000249499"/>
    </source>
</evidence>
<protein>
    <submittedName>
        <fullName evidence="3">Relaxase/mobilization nuclease domain-containing protein</fullName>
    </submittedName>
</protein>
<reference evidence="3 4" key="1">
    <citation type="journal article" date="2018" name="Sci. Rep.">
        <title>Rhizobium tumorigenes sp. nov., a novel plant tumorigenic bacterium isolated from cane gall tumors on thornless blackberry.</title>
        <authorList>
            <person name="Kuzmanovi N."/>
            <person name="Smalla K."/>
            <person name="Gronow S."/>
            <person name="PuBawska J."/>
        </authorList>
    </citation>
    <scope>NUCLEOTIDE SEQUENCE [LARGE SCALE GENOMIC DNA]</scope>
    <source>
        <strain evidence="3 4">1078</strain>
    </source>
</reference>